<evidence type="ECO:0000313" key="2">
    <source>
        <dbReference type="Proteomes" id="UP000655016"/>
    </source>
</evidence>
<organism evidence="1 2">
    <name type="scientific">Flavobacterium limi</name>
    <dbReference type="NCBI Taxonomy" id="2045105"/>
    <lineage>
        <taxon>Bacteria</taxon>
        <taxon>Pseudomonadati</taxon>
        <taxon>Bacteroidota</taxon>
        <taxon>Flavobacteriia</taxon>
        <taxon>Flavobacteriales</taxon>
        <taxon>Flavobacteriaceae</taxon>
        <taxon>Flavobacterium</taxon>
    </lineage>
</organism>
<dbReference type="Proteomes" id="UP000655016">
    <property type="component" value="Unassembled WGS sequence"/>
</dbReference>
<name>A0ABQ1TRJ0_9FLAO</name>
<protein>
    <submittedName>
        <fullName evidence="1">Uncharacterized protein</fullName>
    </submittedName>
</protein>
<evidence type="ECO:0000313" key="1">
    <source>
        <dbReference type="EMBL" id="GGE99806.1"/>
    </source>
</evidence>
<keyword evidence="2" id="KW-1185">Reference proteome</keyword>
<dbReference type="EMBL" id="BMKP01000001">
    <property type="protein sequence ID" value="GGE99806.1"/>
    <property type="molecule type" value="Genomic_DNA"/>
</dbReference>
<reference evidence="2" key="1">
    <citation type="journal article" date="2019" name="Int. J. Syst. Evol. Microbiol.">
        <title>The Global Catalogue of Microorganisms (GCM) 10K type strain sequencing project: providing services to taxonomists for standard genome sequencing and annotation.</title>
        <authorList>
            <consortium name="The Broad Institute Genomics Platform"/>
            <consortium name="The Broad Institute Genome Sequencing Center for Infectious Disease"/>
            <person name="Wu L."/>
            <person name="Ma J."/>
        </authorList>
    </citation>
    <scope>NUCLEOTIDE SEQUENCE [LARGE SCALE GENOMIC DNA]</scope>
    <source>
        <strain evidence="2">CGMCC 1.16060</strain>
    </source>
</reference>
<sequence>MKIEDLNLDYYSDFLGEGEIRFYANSKNIFFKRNIQENPNGSTTYIQSTQGQNDIYYFSMWEGYFYFLIFELSTHLGILDLPTYIKNYNSCLGWKWDDVADIITNEEIDWSIDIFSMTLAKMNGGLKKDWNFECVLDLIIFLKFVRENNMELRIALE</sequence>
<comment type="caution">
    <text evidence="1">The sequence shown here is derived from an EMBL/GenBank/DDBJ whole genome shotgun (WGS) entry which is preliminary data.</text>
</comment>
<accession>A0ABQ1TRJ0</accession>
<proteinExistence type="predicted"/>
<dbReference type="RefSeq" id="WP_163391994.1">
    <property type="nucleotide sequence ID" value="NZ_BMKP01000001.1"/>
</dbReference>
<gene>
    <name evidence="1" type="ORF">GCM10011518_06530</name>
</gene>